<dbReference type="InterPro" id="IPR001841">
    <property type="entry name" value="Znf_RING"/>
</dbReference>
<dbReference type="VEuPathDB" id="FungiDB:H310_11213"/>
<protein>
    <recommendedName>
        <fullName evidence="5">RING-type domain-containing protein</fullName>
    </recommendedName>
</protein>
<dbReference type="Pfam" id="PF12796">
    <property type="entry name" value="Ank_2"/>
    <property type="match status" value="1"/>
</dbReference>
<dbReference type="AlphaFoldDB" id="A0A024TNW8"/>
<dbReference type="InterPro" id="IPR013083">
    <property type="entry name" value="Znf_RING/FYVE/PHD"/>
</dbReference>
<dbReference type="PROSITE" id="PS50089">
    <property type="entry name" value="ZF_RING_2"/>
    <property type="match status" value="1"/>
</dbReference>
<dbReference type="InterPro" id="IPR002110">
    <property type="entry name" value="Ankyrin_rpt"/>
</dbReference>
<dbReference type="RefSeq" id="XP_008876017.1">
    <property type="nucleotide sequence ID" value="XM_008877795.1"/>
</dbReference>
<keyword evidence="4" id="KW-0863">Zinc-finger</keyword>
<dbReference type="EMBL" id="KI913981">
    <property type="protein sequence ID" value="ETV95316.1"/>
    <property type="molecule type" value="Genomic_DNA"/>
</dbReference>
<organism evidence="6">
    <name type="scientific">Aphanomyces invadans</name>
    <dbReference type="NCBI Taxonomy" id="157072"/>
    <lineage>
        <taxon>Eukaryota</taxon>
        <taxon>Sar</taxon>
        <taxon>Stramenopiles</taxon>
        <taxon>Oomycota</taxon>
        <taxon>Saprolegniomycetes</taxon>
        <taxon>Saprolegniales</taxon>
        <taxon>Verrucalvaceae</taxon>
        <taxon>Aphanomyces</taxon>
    </lineage>
</organism>
<feature type="repeat" description="ANK" evidence="3">
    <location>
        <begin position="79"/>
        <end position="100"/>
    </location>
</feature>
<dbReference type="STRING" id="157072.A0A024TNW8"/>
<keyword evidence="2 3" id="KW-0040">ANK repeat</keyword>
<dbReference type="GO" id="GO:0008270">
    <property type="term" value="F:zinc ion binding"/>
    <property type="evidence" value="ECO:0007669"/>
    <property type="project" value="UniProtKB-KW"/>
</dbReference>
<sequence length="414" mass="45369">MGNALGWVTESTEEKAWNAARDGDLRTLQAACSLSAGAMEWRETERGRSPFIMACSHGHVECVRWLVDNGIDVYGRDYRGNTPLHYACTRGQPTVVEILMATVDFTPFTLNAKGLSPLDSAREMFTDATDDRDTSLAERIATCIELLEARCIVHDSLMYAREDNALSSVIGIAALRSWSIKHAKVFRTSSNIFLELALFTMPDELGQRSSPVPSSTYLVLVDPVNRPTTFVKQASATSWLRSSRSFGFSLLVGAKTTATVPALYWQEFAAVDLPSLNAWTTFFLDTAVTKVADPALSVDRQFHTQMLGRSIAYTSYVAPTATIHEPQPEDIEDSNGVVIAQLLSLAPRTTTSAKESSTAVVECVICCDAPQTAVCVPCGHNVLCMMCAYAIASSTSQCPVCRQYVREVIQVYRN</sequence>
<accession>A0A024TNW8</accession>
<evidence type="ECO:0000256" key="2">
    <source>
        <dbReference type="ARBA" id="ARBA00023043"/>
    </source>
</evidence>
<dbReference type="GeneID" id="20088263"/>
<dbReference type="SMART" id="SM00248">
    <property type="entry name" value="ANK"/>
    <property type="match status" value="2"/>
</dbReference>
<dbReference type="eggNOG" id="ENOG502RX9V">
    <property type="taxonomic scope" value="Eukaryota"/>
</dbReference>
<dbReference type="SUPFAM" id="SSF48403">
    <property type="entry name" value="Ankyrin repeat"/>
    <property type="match status" value="1"/>
</dbReference>
<keyword evidence="4" id="KW-0862">Zinc</keyword>
<dbReference type="PROSITE" id="PS50297">
    <property type="entry name" value="ANK_REP_REGION"/>
    <property type="match status" value="2"/>
</dbReference>
<evidence type="ECO:0000256" key="4">
    <source>
        <dbReference type="PROSITE-ProRule" id="PRU00175"/>
    </source>
</evidence>
<keyword evidence="4" id="KW-0479">Metal-binding</keyword>
<name>A0A024TNW8_9STRA</name>
<evidence type="ECO:0000259" key="5">
    <source>
        <dbReference type="PROSITE" id="PS50089"/>
    </source>
</evidence>
<dbReference type="Pfam" id="PF13920">
    <property type="entry name" value="zf-C3HC4_3"/>
    <property type="match status" value="1"/>
</dbReference>
<evidence type="ECO:0000256" key="3">
    <source>
        <dbReference type="PROSITE-ProRule" id="PRU00023"/>
    </source>
</evidence>
<keyword evidence="1" id="KW-0677">Repeat</keyword>
<evidence type="ECO:0000256" key="1">
    <source>
        <dbReference type="ARBA" id="ARBA00022737"/>
    </source>
</evidence>
<evidence type="ECO:0000313" key="6">
    <source>
        <dbReference type="EMBL" id="ETV95316.1"/>
    </source>
</evidence>
<dbReference type="OrthoDB" id="1711136at2759"/>
<proteinExistence type="predicted"/>
<dbReference type="SMART" id="SM00184">
    <property type="entry name" value="RING"/>
    <property type="match status" value="1"/>
</dbReference>
<dbReference type="Gene3D" id="3.30.40.10">
    <property type="entry name" value="Zinc/RING finger domain, C3HC4 (zinc finger)"/>
    <property type="match status" value="1"/>
</dbReference>
<dbReference type="Gene3D" id="1.25.40.20">
    <property type="entry name" value="Ankyrin repeat-containing domain"/>
    <property type="match status" value="1"/>
</dbReference>
<dbReference type="PROSITE" id="PS50088">
    <property type="entry name" value="ANK_REPEAT"/>
    <property type="match status" value="2"/>
</dbReference>
<dbReference type="SUPFAM" id="SSF57850">
    <property type="entry name" value="RING/U-box"/>
    <property type="match status" value="1"/>
</dbReference>
<feature type="domain" description="RING-type" evidence="5">
    <location>
        <begin position="363"/>
        <end position="402"/>
    </location>
</feature>
<dbReference type="InterPro" id="IPR036770">
    <property type="entry name" value="Ankyrin_rpt-contain_sf"/>
</dbReference>
<feature type="repeat" description="ANK" evidence="3">
    <location>
        <begin position="46"/>
        <end position="78"/>
    </location>
</feature>
<gene>
    <name evidence="6" type="ORF">H310_11213</name>
</gene>
<dbReference type="PANTHER" id="PTHR24171">
    <property type="entry name" value="ANKYRIN REPEAT DOMAIN-CONTAINING PROTEIN 39-RELATED"/>
    <property type="match status" value="1"/>
</dbReference>
<reference evidence="6" key="1">
    <citation type="submission" date="2013-12" db="EMBL/GenBank/DDBJ databases">
        <title>The Genome Sequence of Aphanomyces invadans NJM9701.</title>
        <authorList>
            <consortium name="The Broad Institute Genomics Platform"/>
            <person name="Russ C."/>
            <person name="Tyler B."/>
            <person name="van West P."/>
            <person name="Dieguez-Uribeondo J."/>
            <person name="Young S.K."/>
            <person name="Zeng Q."/>
            <person name="Gargeya S."/>
            <person name="Fitzgerald M."/>
            <person name="Abouelleil A."/>
            <person name="Alvarado L."/>
            <person name="Chapman S.B."/>
            <person name="Gainer-Dewar J."/>
            <person name="Goldberg J."/>
            <person name="Griggs A."/>
            <person name="Gujja S."/>
            <person name="Hansen M."/>
            <person name="Howarth C."/>
            <person name="Imamovic A."/>
            <person name="Ireland A."/>
            <person name="Larimer J."/>
            <person name="McCowan C."/>
            <person name="Murphy C."/>
            <person name="Pearson M."/>
            <person name="Poon T.W."/>
            <person name="Priest M."/>
            <person name="Roberts A."/>
            <person name="Saif S."/>
            <person name="Shea T."/>
            <person name="Sykes S."/>
            <person name="Wortman J."/>
            <person name="Nusbaum C."/>
            <person name="Birren B."/>
        </authorList>
    </citation>
    <scope>NUCLEOTIDE SEQUENCE [LARGE SCALE GENOMIC DNA]</scope>
    <source>
        <strain evidence="6">NJM9701</strain>
    </source>
</reference>